<accession>A0A8J3LZN0</accession>
<reference evidence="6" key="1">
    <citation type="submission" date="2021-01" db="EMBL/GenBank/DDBJ databases">
        <title>Whole genome shotgun sequence of Planosporangium flavigriseum NBRC 105377.</title>
        <authorList>
            <person name="Komaki H."/>
            <person name="Tamura T."/>
        </authorList>
    </citation>
    <scope>NUCLEOTIDE SEQUENCE</scope>
    <source>
        <strain evidence="6">NBRC 105377</strain>
    </source>
</reference>
<dbReference type="InterPro" id="IPR003593">
    <property type="entry name" value="AAA+_ATPase"/>
</dbReference>
<evidence type="ECO:0000256" key="2">
    <source>
        <dbReference type="ARBA" id="ARBA00022448"/>
    </source>
</evidence>
<dbReference type="PROSITE" id="PS50893">
    <property type="entry name" value="ABC_TRANSPORTER_2"/>
    <property type="match status" value="1"/>
</dbReference>
<comment type="caution">
    <text evidence="6">The sequence shown here is derived from an EMBL/GenBank/DDBJ whole genome shotgun (WGS) entry which is preliminary data.</text>
</comment>
<dbReference type="EMBL" id="BONU01000054">
    <property type="protein sequence ID" value="GIG76416.1"/>
    <property type="molecule type" value="Genomic_DNA"/>
</dbReference>
<dbReference type="GO" id="GO:0005524">
    <property type="term" value="F:ATP binding"/>
    <property type="evidence" value="ECO:0007669"/>
    <property type="project" value="UniProtKB-KW"/>
</dbReference>
<sequence length="236" mass="25840">MLRVDGLGKRYGRTPVLSDVAFTVGDGEAVGLVGSSGAGKTTIARCVVGQERPRAGSITYDGVPVGRSRRHVQMVFQDPRSSLNPRWTVRRSLREPARNFGLPAPGADLVTQVGLDPALLDRYPHELSTGQCQRICIARALVTGPRLLVLDEPLSALDLPLQAQILDLLDELRRERGLSYLFVSHDIMVVAALCDRVVVLQNGRVVEEAAATDLLTRPQHPHTRELVADTPRLRYA</sequence>
<dbReference type="GO" id="GO:0016887">
    <property type="term" value="F:ATP hydrolysis activity"/>
    <property type="evidence" value="ECO:0007669"/>
    <property type="project" value="InterPro"/>
</dbReference>
<keyword evidence="4" id="KW-0067">ATP-binding</keyword>
<evidence type="ECO:0000256" key="1">
    <source>
        <dbReference type="ARBA" id="ARBA00005417"/>
    </source>
</evidence>
<evidence type="ECO:0000259" key="5">
    <source>
        <dbReference type="PROSITE" id="PS50893"/>
    </source>
</evidence>
<evidence type="ECO:0000313" key="6">
    <source>
        <dbReference type="EMBL" id="GIG76416.1"/>
    </source>
</evidence>
<dbReference type="Proteomes" id="UP000653674">
    <property type="component" value="Unassembled WGS sequence"/>
</dbReference>
<dbReference type="InterPro" id="IPR003439">
    <property type="entry name" value="ABC_transporter-like_ATP-bd"/>
</dbReference>
<dbReference type="RefSeq" id="WP_168078345.1">
    <property type="nucleotide sequence ID" value="NZ_BAAAQJ010000021.1"/>
</dbReference>
<proteinExistence type="inferred from homology"/>
<keyword evidence="7" id="KW-1185">Reference proteome</keyword>
<keyword evidence="3" id="KW-0547">Nucleotide-binding</keyword>
<organism evidence="6 7">
    <name type="scientific">Planosporangium flavigriseum</name>
    <dbReference type="NCBI Taxonomy" id="373681"/>
    <lineage>
        <taxon>Bacteria</taxon>
        <taxon>Bacillati</taxon>
        <taxon>Actinomycetota</taxon>
        <taxon>Actinomycetes</taxon>
        <taxon>Micromonosporales</taxon>
        <taxon>Micromonosporaceae</taxon>
        <taxon>Planosporangium</taxon>
    </lineage>
</organism>
<dbReference type="InterPro" id="IPR050319">
    <property type="entry name" value="ABC_transp_ATP-bind"/>
</dbReference>
<name>A0A8J3LZN0_9ACTN</name>
<dbReference type="PANTHER" id="PTHR43776:SF7">
    <property type="entry name" value="D,D-DIPEPTIDE TRANSPORT ATP-BINDING PROTEIN DDPF-RELATED"/>
    <property type="match status" value="1"/>
</dbReference>
<evidence type="ECO:0000256" key="3">
    <source>
        <dbReference type="ARBA" id="ARBA00022741"/>
    </source>
</evidence>
<protein>
    <recommendedName>
        <fullName evidence="5">ABC transporter domain-containing protein</fullName>
    </recommendedName>
</protein>
<dbReference type="GO" id="GO:0055085">
    <property type="term" value="P:transmembrane transport"/>
    <property type="evidence" value="ECO:0007669"/>
    <property type="project" value="UniProtKB-ARBA"/>
</dbReference>
<comment type="similarity">
    <text evidence="1">Belongs to the ABC transporter superfamily.</text>
</comment>
<dbReference type="SMART" id="SM00382">
    <property type="entry name" value="AAA"/>
    <property type="match status" value="1"/>
</dbReference>
<feature type="domain" description="ABC transporter" evidence="5">
    <location>
        <begin position="2"/>
        <end position="227"/>
    </location>
</feature>
<dbReference type="AlphaFoldDB" id="A0A8J3LZN0"/>
<dbReference type="Gene3D" id="3.40.50.300">
    <property type="entry name" value="P-loop containing nucleotide triphosphate hydrolases"/>
    <property type="match status" value="1"/>
</dbReference>
<dbReference type="Pfam" id="PF00005">
    <property type="entry name" value="ABC_tran"/>
    <property type="match status" value="1"/>
</dbReference>
<keyword evidence="2" id="KW-0813">Transport</keyword>
<dbReference type="InterPro" id="IPR027417">
    <property type="entry name" value="P-loop_NTPase"/>
</dbReference>
<dbReference type="CDD" id="cd03257">
    <property type="entry name" value="ABC_NikE_OppD_transporters"/>
    <property type="match status" value="1"/>
</dbReference>
<dbReference type="SUPFAM" id="SSF52540">
    <property type="entry name" value="P-loop containing nucleoside triphosphate hydrolases"/>
    <property type="match status" value="1"/>
</dbReference>
<evidence type="ECO:0000313" key="7">
    <source>
        <dbReference type="Proteomes" id="UP000653674"/>
    </source>
</evidence>
<gene>
    <name evidence="6" type="ORF">Pfl04_48200</name>
</gene>
<evidence type="ECO:0000256" key="4">
    <source>
        <dbReference type="ARBA" id="ARBA00022840"/>
    </source>
</evidence>
<dbReference type="PANTHER" id="PTHR43776">
    <property type="entry name" value="TRANSPORT ATP-BINDING PROTEIN"/>
    <property type="match status" value="1"/>
</dbReference>